<evidence type="ECO:0000256" key="6">
    <source>
        <dbReference type="ARBA" id="ARBA00023242"/>
    </source>
</evidence>
<dbReference type="Proteomes" id="UP000183832">
    <property type="component" value="Unassembled WGS sequence"/>
</dbReference>
<protein>
    <submittedName>
        <fullName evidence="11">CLUMA_CG002349, isoform A</fullName>
    </submittedName>
</protein>
<feature type="region of interest" description="Disordered" evidence="8">
    <location>
        <begin position="1"/>
        <end position="65"/>
    </location>
</feature>
<feature type="compositionally biased region" description="Low complexity" evidence="8">
    <location>
        <begin position="313"/>
        <end position="325"/>
    </location>
</feature>
<keyword evidence="3 7" id="KW-0863">Zinc-finger</keyword>
<reference evidence="11 12" key="1">
    <citation type="submission" date="2015-04" db="EMBL/GenBank/DDBJ databases">
        <authorList>
            <person name="Syromyatnikov M.Y."/>
            <person name="Popov V.N."/>
        </authorList>
    </citation>
    <scope>NUCLEOTIDE SEQUENCE [LARGE SCALE GENOMIC DNA]</scope>
</reference>
<dbReference type="GO" id="GO:0008270">
    <property type="term" value="F:zinc ion binding"/>
    <property type="evidence" value="ECO:0007669"/>
    <property type="project" value="UniProtKB-KW"/>
</dbReference>
<evidence type="ECO:0000256" key="3">
    <source>
        <dbReference type="ARBA" id="ARBA00022771"/>
    </source>
</evidence>
<dbReference type="PROSITE" id="PS51024">
    <property type="entry name" value="ZF_FCS"/>
    <property type="match status" value="1"/>
</dbReference>
<gene>
    <name evidence="11" type="ORF">CLUMA_CG002349</name>
</gene>
<feature type="compositionally biased region" description="Basic and acidic residues" evidence="8">
    <location>
        <begin position="803"/>
        <end position="826"/>
    </location>
</feature>
<keyword evidence="6" id="KW-0539">Nucleus</keyword>
<dbReference type="GO" id="GO:0005634">
    <property type="term" value="C:nucleus"/>
    <property type="evidence" value="ECO:0007669"/>
    <property type="project" value="UniProtKB-SubCell"/>
</dbReference>
<feature type="region of interest" description="Disordered" evidence="8">
    <location>
        <begin position="738"/>
        <end position="757"/>
    </location>
</feature>
<dbReference type="Pfam" id="PF00536">
    <property type="entry name" value="SAM_1"/>
    <property type="match status" value="1"/>
</dbReference>
<dbReference type="SUPFAM" id="SSF47769">
    <property type="entry name" value="SAM/Pointed domain"/>
    <property type="match status" value="1"/>
</dbReference>
<dbReference type="SMART" id="SM00454">
    <property type="entry name" value="SAM"/>
    <property type="match status" value="1"/>
</dbReference>
<dbReference type="EMBL" id="CVRI01000009">
    <property type="protein sequence ID" value="CRK88584.1"/>
    <property type="molecule type" value="Genomic_DNA"/>
</dbReference>
<feature type="compositionally biased region" description="Low complexity" evidence="8">
    <location>
        <begin position="174"/>
        <end position="187"/>
    </location>
</feature>
<sequence length="1130" mass="123338">MRDLWSEHYNNIQKEENNKKKAIEQSKDSIKVKQEQSPSPKVENLDPNKSHTKTPNKQNERPLKCLETLAQKAGITFDEKYEMEKSQSPAQQVQQQQQQQQQQAQQMPLQITPEQYQQLQQFQIQQAYVQQAAGQPATIHVKQEYASAQQQQQQQQQQGISAADLKSLQDHHQNQMQQMQIVQESPQSPHQNSQNALQQAVQAGQVPAEWQHGRVQVLQQPLQNTQYLPQMYSPQLVMSGNFGLGQQQQIQLIAASKPFGNQLTPQMLTASGKPVLTSSAQASFGGYPLPPIPSSQSQTVVFSPLTLNGVTLNSSPQAQQNNQQSILPTMQTQSTPTKSDNQKQMSGQKILQKVSQGGATQQQQTLTGTTANHQQQTNQQCVQVSQTMPTAQLLGGQTMQFASPWQLQGMTPFWTNGIQPQTLLTANPIFIRGTNPDGTPGMFIQQSPTQTAQQTVQSPHNQISLVGNITQTSTQKVRPASDSLTAKPQQTQQRPTILPQGAQIRPASSAVSTQTAMNQNANLMAKTPKVRTKQTPVRPAAPNIKVSLNQQTGQPTMMQQVVTPGGVNKMVVMSNINGQFTPVLQQNAAQQILANNDKLKTQQQQQVILQQAMANMTQNAVQQQIAQIQLQQQQQQFLQQSQNAQQLMAAQSGNIQQVVLQQHPQQLPTVTVTSGVSLQQSMPNHLSQQQGIMTKPGTQQVMQMQPVTSQSASVPSSLANSQIVTSVAGTLTADTSNSILGPLTSPQTPLQPPQNPLIAMTTLSASPMSGSGTQKEKSSETTSVENRKTPQGTMSVTLSPMKRSAEDTKQNDAKKACTEELKKPDESTTSVTTTSTGMSSPVVKTSSAPTTPISTSKTSTVNSPLAAQNGESEGKKSVNTSTSNSPMLKNELPKAMVKPNVLTHVIEGYVIQESTEPFPVARQRYSEKENDEPPTKKQAAESGKGNDIVKVNGESSSSSSVTSSTVTQSPSDKVACEQCGKLEKRSKLKKERFCSINCARTRKSISTDGSPSVSNGEEKNQVSQSPSQNNDKLKSDGENGELPPIEEHVMLKWSVTQVCDFIKNLPGCSDYAEDFKLQEIDGQALLLLKENHLVSAMGMKLGPALKIVNKIESMRVSKEAEPTETPPEQQ</sequence>
<evidence type="ECO:0000259" key="10">
    <source>
        <dbReference type="PROSITE" id="PS51024"/>
    </source>
</evidence>
<evidence type="ECO:0000256" key="8">
    <source>
        <dbReference type="SAM" id="MobiDB-lite"/>
    </source>
</evidence>
<feature type="domain" description="SAM" evidence="9">
    <location>
        <begin position="1053"/>
        <end position="1117"/>
    </location>
</feature>
<evidence type="ECO:0000256" key="2">
    <source>
        <dbReference type="ARBA" id="ARBA00022723"/>
    </source>
</evidence>
<feature type="compositionally biased region" description="Low complexity" evidence="8">
    <location>
        <begin position="827"/>
        <end position="860"/>
    </location>
</feature>
<feature type="domain" description="FCS-type" evidence="10">
    <location>
        <begin position="967"/>
        <end position="1000"/>
    </location>
</feature>
<feature type="compositionally biased region" description="Polar residues" evidence="8">
    <location>
        <begin position="326"/>
        <end position="355"/>
    </location>
</feature>
<dbReference type="InterPro" id="IPR013761">
    <property type="entry name" value="SAM/pointed_sf"/>
</dbReference>
<dbReference type="AlphaFoldDB" id="A0A1J1HKJ8"/>
<feature type="region of interest" description="Disordered" evidence="8">
    <location>
        <begin position="312"/>
        <end position="371"/>
    </location>
</feature>
<feature type="region of interest" description="Disordered" evidence="8">
    <location>
        <begin position="1003"/>
        <end position="1042"/>
    </location>
</feature>
<evidence type="ECO:0000256" key="1">
    <source>
        <dbReference type="ARBA" id="ARBA00004123"/>
    </source>
</evidence>
<dbReference type="InterPro" id="IPR001660">
    <property type="entry name" value="SAM"/>
</dbReference>
<evidence type="ECO:0000259" key="9">
    <source>
        <dbReference type="PROSITE" id="PS50105"/>
    </source>
</evidence>
<keyword evidence="2" id="KW-0479">Metal-binding</keyword>
<keyword evidence="5" id="KW-0238">DNA-binding</keyword>
<feature type="compositionally biased region" description="Polar residues" evidence="8">
    <location>
        <begin position="861"/>
        <end position="887"/>
    </location>
</feature>
<name>A0A1J1HKJ8_9DIPT</name>
<dbReference type="GO" id="GO:0003677">
    <property type="term" value="F:DNA binding"/>
    <property type="evidence" value="ECO:0007669"/>
    <property type="project" value="UniProtKB-KW"/>
</dbReference>
<evidence type="ECO:0000256" key="5">
    <source>
        <dbReference type="ARBA" id="ARBA00023125"/>
    </source>
</evidence>
<feature type="region of interest" description="Disordered" evidence="8">
    <location>
        <begin position="924"/>
        <end position="974"/>
    </location>
</feature>
<feature type="compositionally biased region" description="Polar residues" evidence="8">
    <location>
        <begin position="764"/>
        <end position="773"/>
    </location>
</feature>
<proteinExistence type="predicted"/>
<dbReference type="InterPro" id="IPR012313">
    <property type="entry name" value="Znf_FCS"/>
</dbReference>
<organism evidence="11 12">
    <name type="scientific">Clunio marinus</name>
    <dbReference type="NCBI Taxonomy" id="568069"/>
    <lineage>
        <taxon>Eukaryota</taxon>
        <taxon>Metazoa</taxon>
        <taxon>Ecdysozoa</taxon>
        <taxon>Arthropoda</taxon>
        <taxon>Hexapoda</taxon>
        <taxon>Insecta</taxon>
        <taxon>Pterygota</taxon>
        <taxon>Neoptera</taxon>
        <taxon>Endopterygota</taxon>
        <taxon>Diptera</taxon>
        <taxon>Nematocera</taxon>
        <taxon>Chironomoidea</taxon>
        <taxon>Chironomidae</taxon>
        <taxon>Clunio</taxon>
    </lineage>
</organism>
<evidence type="ECO:0000256" key="4">
    <source>
        <dbReference type="ARBA" id="ARBA00022833"/>
    </source>
</evidence>
<feature type="compositionally biased region" description="Polar residues" evidence="8">
    <location>
        <begin position="1004"/>
        <end position="1030"/>
    </location>
</feature>
<feature type="compositionally biased region" description="Low complexity" evidence="8">
    <location>
        <begin position="356"/>
        <end position="371"/>
    </location>
</feature>
<feature type="compositionally biased region" description="Basic and acidic residues" evidence="8">
    <location>
        <begin position="924"/>
        <end position="939"/>
    </location>
</feature>
<keyword evidence="12" id="KW-1185">Reference proteome</keyword>
<feature type="region of interest" description="Disordered" evidence="8">
    <location>
        <begin position="764"/>
        <end position="892"/>
    </location>
</feature>
<evidence type="ECO:0000313" key="12">
    <source>
        <dbReference type="Proteomes" id="UP000183832"/>
    </source>
</evidence>
<feature type="region of interest" description="Disordered" evidence="8">
    <location>
        <begin position="150"/>
        <end position="200"/>
    </location>
</feature>
<comment type="subcellular location">
    <subcellularLocation>
        <location evidence="1">Nucleus</location>
    </subcellularLocation>
</comment>
<dbReference type="Gene3D" id="1.10.150.50">
    <property type="entry name" value="Transcription Factor, Ets-1"/>
    <property type="match status" value="1"/>
</dbReference>
<dbReference type="Gene3D" id="3.30.60.160">
    <property type="match status" value="1"/>
</dbReference>
<dbReference type="STRING" id="568069.A0A1J1HKJ8"/>
<evidence type="ECO:0000256" key="7">
    <source>
        <dbReference type="PROSITE-ProRule" id="PRU00367"/>
    </source>
</evidence>
<feature type="compositionally biased region" description="Polar residues" evidence="8">
    <location>
        <begin position="188"/>
        <end position="200"/>
    </location>
</feature>
<feature type="compositionally biased region" description="Low complexity" evidence="8">
    <location>
        <begin position="955"/>
        <end position="971"/>
    </location>
</feature>
<feature type="compositionally biased region" description="Polar residues" evidence="8">
    <location>
        <begin position="780"/>
        <end position="798"/>
    </location>
</feature>
<keyword evidence="4" id="KW-0862">Zinc</keyword>
<dbReference type="InterPro" id="IPR038603">
    <property type="entry name" value="Znf_FCS_sf"/>
</dbReference>
<evidence type="ECO:0000313" key="11">
    <source>
        <dbReference type="EMBL" id="CRK88584.1"/>
    </source>
</evidence>
<dbReference type="OrthoDB" id="2390104at2759"/>
<dbReference type="PROSITE" id="PS50105">
    <property type="entry name" value="SAM_DOMAIN"/>
    <property type="match status" value="1"/>
</dbReference>
<accession>A0A1J1HKJ8</accession>
<dbReference type="CDD" id="cd09577">
    <property type="entry name" value="SAM_Ph1_2_3"/>
    <property type="match status" value="1"/>
</dbReference>
<feature type="compositionally biased region" description="Basic and acidic residues" evidence="8">
    <location>
        <begin position="13"/>
        <end position="34"/>
    </location>
</feature>